<evidence type="ECO:0000259" key="1">
    <source>
        <dbReference type="Pfam" id="PF10988"/>
    </source>
</evidence>
<protein>
    <submittedName>
        <fullName evidence="2">Head GIN domain-containing protein</fullName>
    </submittedName>
</protein>
<organism evidence="2 3">
    <name type="scientific">Hymenobacter endophyticus</name>
    <dbReference type="NCBI Taxonomy" id="3076335"/>
    <lineage>
        <taxon>Bacteria</taxon>
        <taxon>Pseudomonadati</taxon>
        <taxon>Bacteroidota</taxon>
        <taxon>Cytophagia</taxon>
        <taxon>Cytophagales</taxon>
        <taxon>Hymenobacteraceae</taxon>
        <taxon>Hymenobacter</taxon>
    </lineage>
</organism>
<feature type="domain" description="Putative auto-transporter adhesin head GIN" evidence="1">
    <location>
        <begin position="34"/>
        <end position="220"/>
    </location>
</feature>
<dbReference type="Proteomes" id="UP001250698">
    <property type="component" value="Unassembled WGS sequence"/>
</dbReference>
<dbReference type="EMBL" id="JAWDJT010000005">
    <property type="protein sequence ID" value="MDU0370778.1"/>
    <property type="molecule type" value="Genomic_DNA"/>
</dbReference>
<dbReference type="Pfam" id="PF10988">
    <property type="entry name" value="DUF2807"/>
    <property type="match status" value="1"/>
</dbReference>
<dbReference type="PANTHER" id="PTHR39200">
    <property type="entry name" value="HYPOTHETICAL EXPORTED PROTEIN"/>
    <property type="match status" value="1"/>
</dbReference>
<evidence type="ECO:0000313" key="2">
    <source>
        <dbReference type="EMBL" id="MDU0370778.1"/>
    </source>
</evidence>
<dbReference type="Gene3D" id="2.160.20.120">
    <property type="match status" value="1"/>
</dbReference>
<keyword evidence="3" id="KW-1185">Reference proteome</keyword>
<comment type="caution">
    <text evidence="2">The sequence shown here is derived from an EMBL/GenBank/DDBJ whole genome shotgun (WGS) entry which is preliminary data.</text>
</comment>
<proteinExistence type="predicted"/>
<reference evidence="2 3" key="1">
    <citation type="submission" date="2023-10" db="EMBL/GenBank/DDBJ databases">
        <title>Hymenobacter endophyticus sp. nov., an isolate from the leaf tissues of wheat.</title>
        <authorList>
            <person name="Dai Y."/>
        </authorList>
    </citation>
    <scope>NUCLEOTIDE SEQUENCE [LARGE SCALE GENOMIC DNA]</scope>
    <source>
        <strain evidence="2 3">ZK17L-C2</strain>
    </source>
</reference>
<gene>
    <name evidence="2" type="ORF">ROI90_10265</name>
</gene>
<dbReference type="RefSeq" id="WP_315998256.1">
    <property type="nucleotide sequence ID" value="NZ_JAWDJT010000005.1"/>
</dbReference>
<dbReference type="PANTHER" id="PTHR39200:SF1">
    <property type="entry name" value="AUTO-TRANSPORTER ADHESIN HEAD GIN DOMAIN-CONTAINING PROTEIN-RELATED"/>
    <property type="match status" value="1"/>
</dbReference>
<sequence>MKTLRFLLPILLMALVVLSAFRVAGTRETRSVEAFSAVSLGGSMKVVLRQGSPQKVEVEGEAEDLAYLETVVSNGSLRIGTKKTSGNNWHTYKGSVTVYVTVPSIKALKVSGSGSINAADAIKADKLDLGVSGSGSIILSSVTADKISSALSGSGSIQAAGVAPTQEISVSGSGGVQAPKLQSKTCSISISGSGGCRVQATELLEASIVGSGDVYVTGNPQVKSSVVGSGRVHRQ</sequence>
<name>A0ABU3THF9_9BACT</name>
<evidence type="ECO:0000313" key="3">
    <source>
        <dbReference type="Proteomes" id="UP001250698"/>
    </source>
</evidence>
<dbReference type="InterPro" id="IPR021255">
    <property type="entry name" value="DUF2807"/>
</dbReference>
<accession>A0ABU3THF9</accession>